<comment type="caution">
    <text evidence="2">The sequence shown here is derived from an EMBL/GenBank/DDBJ whole genome shotgun (WGS) entry which is preliminary data.</text>
</comment>
<reference evidence="2 3" key="1">
    <citation type="submission" date="2016-07" db="EMBL/GenBank/DDBJ databases">
        <title>Bacillus oceanisediminis whole genome.</title>
        <authorList>
            <person name="Pal Y."/>
            <person name="Verma A."/>
            <person name="Mual P."/>
            <person name="Srinivasan K."/>
        </authorList>
    </citation>
    <scope>NUCLEOTIDE SEQUENCE [LARGE SCALE GENOMIC DNA]</scope>
    <source>
        <strain evidence="2 3">Bhandara28</strain>
    </source>
</reference>
<accession>A0ABX3CN69</accession>
<proteinExistence type="inferred from homology"/>
<comment type="similarity">
    <text evidence="1">Belongs to the UPF0751 family.</text>
</comment>
<dbReference type="Pfam" id="PF10087">
    <property type="entry name" value="DUF2325"/>
    <property type="match status" value="1"/>
</dbReference>
<organism evidence="2 3">
    <name type="scientific">Cytobacillus oceanisediminis</name>
    <dbReference type="NCBI Taxonomy" id="665099"/>
    <lineage>
        <taxon>Bacteria</taxon>
        <taxon>Bacillati</taxon>
        <taxon>Bacillota</taxon>
        <taxon>Bacilli</taxon>
        <taxon>Bacillales</taxon>
        <taxon>Bacillaceae</taxon>
        <taxon>Cytobacillus</taxon>
    </lineage>
</organism>
<dbReference type="EMBL" id="MBRJ01000040">
    <property type="protein sequence ID" value="OHX44689.1"/>
    <property type="molecule type" value="Genomic_DNA"/>
</dbReference>
<protein>
    <recommendedName>
        <fullName evidence="4">DUF2325 domain-containing protein</fullName>
    </recommendedName>
</protein>
<dbReference type="Proteomes" id="UP000180194">
    <property type="component" value="Unassembled WGS sequence"/>
</dbReference>
<name>A0ABX3CN69_9BACI</name>
<evidence type="ECO:0000313" key="2">
    <source>
        <dbReference type="EMBL" id="OHX44689.1"/>
    </source>
</evidence>
<evidence type="ECO:0008006" key="4">
    <source>
        <dbReference type="Google" id="ProtNLM"/>
    </source>
</evidence>
<keyword evidence="3" id="KW-1185">Reference proteome</keyword>
<dbReference type="InterPro" id="IPR016772">
    <property type="entry name" value="UCP020408"/>
</dbReference>
<dbReference type="RefSeq" id="WP_071158568.1">
    <property type="nucleotide sequence ID" value="NZ_MBRJ01000040.1"/>
</dbReference>
<evidence type="ECO:0000313" key="3">
    <source>
        <dbReference type="Proteomes" id="UP000180194"/>
    </source>
</evidence>
<evidence type="ECO:0000256" key="1">
    <source>
        <dbReference type="ARBA" id="ARBA00007189"/>
    </source>
</evidence>
<gene>
    <name evidence="2" type="ORF">BBV17_24580</name>
</gene>
<sequence length="360" mass="41392">MNNSEHFNFFRKTMIESLEQMNMENFHIYKRLLTKQLQICENMVDIQNFQSKHQISLVSDTSKDLDVLPEVIEQTKNIETSPQKYRFERKLRGGYIQEIDGYVPEGVVRNLEIQHGDYLYAVEVEPGYHQKKRFEYSIAEKGLGIEPSDRIQYNYCPVEMESGRLVVKKNLDSGEDIRLGEVAYTVILNEDDIHSLNIKENDIVDIAFPIDKPEANRILWRHNTENYDSWVPPLKSGHYKKAKQQGTTEIINKCNLDFDSKTILVVGLEARKSVFEKEIDARGGTMIWASGNEELSRLEAMVKKSDLAVIIISHVSHRGSIETVKYCKNHGIPFTPVKSRGVESLITAINESIQETTHIA</sequence>